<name>A0A915LN09_MELJA</name>
<accession>A0A915LN09</accession>
<organism evidence="1 2">
    <name type="scientific">Meloidogyne javanica</name>
    <name type="common">Root-knot nematode worm</name>
    <dbReference type="NCBI Taxonomy" id="6303"/>
    <lineage>
        <taxon>Eukaryota</taxon>
        <taxon>Metazoa</taxon>
        <taxon>Ecdysozoa</taxon>
        <taxon>Nematoda</taxon>
        <taxon>Chromadorea</taxon>
        <taxon>Rhabditida</taxon>
        <taxon>Tylenchina</taxon>
        <taxon>Tylenchomorpha</taxon>
        <taxon>Tylenchoidea</taxon>
        <taxon>Meloidogynidae</taxon>
        <taxon>Meloidogyninae</taxon>
        <taxon>Meloidogyne</taxon>
        <taxon>Meloidogyne incognita group</taxon>
    </lineage>
</organism>
<evidence type="ECO:0000313" key="2">
    <source>
        <dbReference type="WBParaSite" id="scaffold13152_cov224.g16740"/>
    </source>
</evidence>
<dbReference type="PANTHER" id="PTHR31524:SF2">
    <property type="entry name" value="PROTEIN CBG10426"/>
    <property type="match status" value="1"/>
</dbReference>
<proteinExistence type="predicted"/>
<dbReference type="Proteomes" id="UP000887561">
    <property type="component" value="Unplaced"/>
</dbReference>
<sequence>MIRTNVCKHGNLVGDPNAMTTTNKLEIKHTYWSIGKSETSVTNCIVKTITALSQPGREEINSPLIDLSHCKYSEGNCHIDDESVVVWKVEPTEGVNAFWHNSERRCVFKKFATRNGTLYRNGWLSYPPDLALTFPEDPKIITSCHRWLIVSDQGLAVEQRQYDQMHGLINNRKRREKEMGILDGSVEV</sequence>
<evidence type="ECO:0000313" key="1">
    <source>
        <dbReference type="Proteomes" id="UP000887561"/>
    </source>
</evidence>
<dbReference type="PANTHER" id="PTHR31524">
    <property type="match status" value="1"/>
</dbReference>
<protein>
    <submittedName>
        <fullName evidence="2">Uncharacterized protein</fullName>
    </submittedName>
</protein>
<keyword evidence="1" id="KW-1185">Reference proteome</keyword>
<reference evidence="2" key="1">
    <citation type="submission" date="2022-11" db="UniProtKB">
        <authorList>
            <consortium name="WormBaseParasite"/>
        </authorList>
    </citation>
    <scope>IDENTIFICATION</scope>
</reference>
<dbReference type="AlphaFoldDB" id="A0A915LN09"/>
<dbReference type="WBParaSite" id="scaffold13152_cov224.g16740">
    <property type="protein sequence ID" value="scaffold13152_cov224.g16740"/>
    <property type="gene ID" value="scaffold13152_cov224.g16740"/>
</dbReference>